<keyword evidence="4 5" id="KW-0503">Monooxygenase</keyword>
<reference evidence="7 8" key="1">
    <citation type="journal article" date="2013" name="Int. J. Syst. Evol. Microbiol.">
        <title>Tumebacillus flagellatus sp. nov., an alpha-amylase/pullulanase-producing bacterium isolated from cassava wastewater.</title>
        <authorList>
            <person name="Wang Q."/>
            <person name="Xie N."/>
            <person name="Qin Y."/>
            <person name="Shen N."/>
            <person name="Zhu J."/>
            <person name="Mi H."/>
            <person name="Huang R."/>
        </authorList>
    </citation>
    <scope>NUCLEOTIDE SEQUENCE [LARGE SCALE GENOMIC DNA]</scope>
    <source>
        <strain evidence="7 8">GST4</strain>
    </source>
</reference>
<dbReference type="EC" id="1.14.13.-" evidence="5"/>
<dbReference type="Proteomes" id="UP000027931">
    <property type="component" value="Unassembled WGS sequence"/>
</dbReference>
<dbReference type="PANTHER" id="PTHR46972">
    <property type="entry name" value="MONOOXYGENASE ASQM-RELATED"/>
    <property type="match status" value="1"/>
</dbReference>
<keyword evidence="5" id="KW-0963">Cytoplasm</keyword>
<evidence type="ECO:0000256" key="5">
    <source>
        <dbReference type="HAMAP-Rule" id="MF_00845"/>
    </source>
</evidence>
<protein>
    <recommendedName>
        <fullName evidence="5">Flavin-dependent monooxygenase</fullName>
    </recommendedName>
    <alternativeName>
        <fullName evidence="5">TetX monooxygenase</fullName>
        <shortName evidence="5">TetX</shortName>
        <ecNumber evidence="5">1.14.13.-</ecNumber>
    </alternativeName>
</protein>
<evidence type="ECO:0000313" key="8">
    <source>
        <dbReference type="Proteomes" id="UP000027931"/>
    </source>
</evidence>
<dbReference type="Gene3D" id="3.50.50.60">
    <property type="entry name" value="FAD/NAD(P)-binding domain"/>
    <property type="match status" value="1"/>
</dbReference>
<dbReference type="GO" id="GO:0071949">
    <property type="term" value="F:FAD binding"/>
    <property type="evidence" value="ECO:0007669"/>
    <property type="project" value="InterPro"/>
</dbReference>
<dbReference type="GO" id="GO:0004497">
    <property type="term" value="F:monooxygenase activity"/>
    <property type="evidence" value="ECO:0007669"/>
    <property type="project" value="UniProtKB-UniRule"/>
</dbReference>
<keyword evidence="5" id="KW-0547">Nucleotide-binding</keyword>
<dbReference type="eggNOG" id="COG0654">
    <property type="taxonomic scope" value="Bacteria"/>
</dbReference>
<feature type="binding site" evidence="5">
    <location>
        <position position="304"/>
    </location>
    <ligand>
        <name>FAD</name>
        <dbReference type="ChEBI" id="CHEBI:57692"/>
    </ligand>
</feature>
<dbReference type="GO" id="GO:0005737">
    <property type="term" value="C:cytoplasm"/>
    <property type="evidence" value="ECO:0007669"/>
    <property type="project" value="UniProtKB-SubCell"/>
</dbReference>
<keyword evidence="2 5" id="KW-0274">FAD</keyword>
<comment type="subunit">
    <text evidence="5">Monomer.</text>
</comment>
<comment type="caution">
    <text evidence="5">Lacks conserved residue(s) required for the propagation of feature annotation.</text>
</comment>
<evidence type="ECO:0000256" key="3">
    <source>
        <dbReference type="ARBA" id="ARBA00023002"/>
    </source>
</evidence>
<dbReference type="GO" id="GO:0046677">
    <property type="term" value="P:response to antibiotic"/>
    <property type="evidence" value="ECO:0007669"/>
    <property type="project" value="InterPro"/>
</dbReference>
<evidence type="ECO:0000256" key="1">
    <source>
        <dbReference type="ARBA" id="ARBA00022630"/>
    </source>
</evidence>
<dbReference type="HAMAP" id="MF_00845">
    <property type="entry name" value="TetX_monooxygenase"/>
    <property type="match status" value="1"/>
</dbReference>
<comment type="caution">
    <text evidence="7">The sequence shown here is derived from an EMBL/GenBank/DDBJ whole genome shotgun (WGS) entry which is preliminary data.</text>
</comment>
<dbReference type="InterPro" id="IPR043683">
    <property type="entry name" value="TetX_monooxygenase"/>
</dbReference>
<accession>A0A074MAX0</accession>
<evidence type="ECO:0000256" key="2">
    <source>
        <dbReference type="ARBA" id="ARBA00022827"/>
    </source>
</evidence>
<dbReference type="InterPro" id="IPR002938">
    <property type="entry name" value="FAD-bd"/>
</dbReference>
<dbReference type="EMBL" id="JMIR01000015">
    <property type="protein sequence ID" value="KEO83062.1"/>
    <property type="molecule type" value="Genomic_DNA"/>
</dbReference>
<proteinExistence type="inferred from homology"/>
<dbReference type="SUPFAM" id="SSF51905">
    <property type="entry name" value="FAD/NAD(P)-binding domain"/>
    <property type="match status" value="1"/>
</dbReference>
<comment type="similarity">
    <text evidence="5">Belongs to the aromatic-ring hydroxylase family. TetX subfamily.</text>
</comment>
<evidence type="ECO:0000256" key="4">
    <source>
        <dbReference type="ARBA" id="ARBA00023033"/>
    </source>
</evidence>
<feature type="binding site" evidence="5">
    <location>
        <position position="52"/>
    </location>
    <ligand>
        <name>FAD</name>
        <dbReference type="ChEBI" id="CHEBI:57692"/>
    </ligand>
</feature>
<gene>
    <name evidence="7" type="ORF">EL26_12305</name>
</gene>
<dbReference type="Pfam" id="PF01494">
    <property type="entry name" value="FAD_binding_3"/>
    <property type="match status" value="1"/>
</dbReference>
<sequence length="396" mass="43951">MSTLSKQKRIAIIGAGPGGLMLALLLQRRGLQPVVYERAPHDLNAESGGSLDIHEESGQKALRDAGLYEKFSELARYGDQDFRVLDNSGTFYIDETADDENPGDRPEIDRGILSKLILESLDTSCIRYGHQLEEAVPLDNGSTQLRFANGAVEEVDLLVGADGAFSRVRALLSDTEVEYSGVTMVELHIPEAAKTHPDLAEFNKRGKMFAMGDHKCIIGQLNGDGRIRVYVSLQVQQDWLETCGIPFDQPTEAKRRLLDLFHDWDERVKNYIRCAEDTILPRRIYMLPIGYTWERRPGVTLIGDAAHLMSPFAGEGVNLALLDAAELANAIHEQKTIAEAVASYEQNMYAYSSEKARQSDESLRLCFSDNAAAKLSEMMSQFEETPPIVEGPADVL</sequence>
<keyword evidence="5" id="KW-0521">NADP</keyword>
<evidence type="ECO:0000259" key="6">
    <source>
        <dbReference type="Pfam" id="PF01494"/>
    </source>
</evidence>
<comment type="cofactor">
    <cofactor evidence="5">
        <name>FAD</name>
        <dbReference type="ChEBI" id="CHEBI:57692"/>
    </cofactor>
</comment>
<organism evidence="7 8">
    <name type="scientific">Tumebacillus flagellatus</name>
    <dbReference type="NCBI Taxonomy" id="1157490"/>
    <lineage>
        <taxon>Bacteria</taxon>
        <taxon>Bacillati</taxon>
        <taxon>Bacillota</taxon>
        <taxon>Bacilli</taxon>
        <taxon>Bacillales</taxon>
        <taxon>Alicyclobacillaceae</taxon>
        <taxon>Tumebacillus</taxon>
    </lineage>
</organism>
<comment type="function">
    <text evidence="5">An FAD-requiring monooxygenase active on some tetracycline antibiotic derivatives, which leads to their inactivation. Hydroxylates carbon 11a of tetracycline and some analogs.</text>
</comment>
<comment type="subcellular location">
    <subcellularLocation>
        <location evidence="5">Cytoplasm</location>
    </subcellularLocation>
</comment>
<dbReference type="InterPro" id="IPR036188">
    <property type="entry name" value="FAD/NAD-bd_sf"/>
</dbReference>
<name>A0A074MAX0_9BACL</name>
<dbReference type="PANTHER" id="PTHR46972:SF1">
    <property type="entry name" value="FAD DEPENDENT OXIDOREDUCTASE DOMAIN-CONTAINING PROTEIN"/>
    <property type="match status" value="1"/>
</dbReference>
<comment type="catalytic activity">
    <reaction evidence="5">
        <text>a tetracycline + NADPH + O2 + H(+) = an 11a-hydroxytetracycline + NADP(+) + H2O</text>
        <dbReference type="Rhea" id="RHEA:61444"/>
        <dbReference type="ChEBI" id="CHEBI:15377"/>
        <dbReference type="ChEBI" id="CHEBI:15378"/>
        <dbReference type="ChEBI" id="CHEBI:15379"/>
        <dbReference type="ChEBI" id="CHEBI:57783"/>
        <dbReference type="ChEBI" id="CHEBI:58349"/>
        <dbReference type="ChEBI" id="CHEBI:144644"/>
        <dbReference type="ChEBI" id="CHEBI:144645"/>
    </reaction>
</comment>
<dbReference type="PRINTS" id="PR00420">
    <property type="entry name" value="RNGMNOXGNASE"/>
</dbReference>
<keyword evidence="1 5" id="KW-0285">Flavoprotein</keyword>
<keyword evidence="3 5" id="KW-0560">Oxidoreductase</keyword>
<keyword evidence="8" id="KW-1185">Reference proteome</keyword>
<dbReference type="AlphaFoldDB" id="A0A074MAX0"/>
<feature type="binding site" evidence="5">
    <location>
        <position position="110"/>
    </location>
    <ligand>
        <name>FAD</name>
        <dbReference type="ChEBI" id="CHEBI:57692"/>
    </ligand>
</feature>
<dbReference type="OrthoDB" id="9806565at2"/>
<evidence type="ECO:0000313" key="7">
    <source>
        <dbReference type="EMBL" id="KEO83062.1"/>
    </source>
</evidence>
<feature type="domain" description="FAD-binding" evidence="6">
    <location>
        <begin position="10"/>
        <end position="333"/>
    </location>
</feature>
<comment type="domain">
    <text evidence="5">Consists of an N-terminal FAD-binding domain with a Rossman fold and a C-terminal substrate-binding domain.</text>
</comment>
<dbReference type="STRING" id="1157490.EL26_12305"/>
<dbReference type="RefSeq" id="WP_052036281.1">
    <property type="nucleotide sequence ID" value="NZ_JMIR01000015.1"/>
</dbReference>